<protein>
    <submittedName>
        <fullName evidence="1">Uncharacterized protein</fullName>
    </submittedName>
</protein>
<evidence type="ECO:0000313" key="1">
    <source>
        <dbReference type="EMBL" id="CBX31730.1"/>
    </source>
</evidence>
<dbReference type="AlphaFoldDB" id="E1YMD6"/>
<name>E1YMD6_9BACT</name>
<reference evidence="1" key="1">
    <citation type="journal article" date="2011" name="Environ. Microbiol.">
        <title>Genomic insights into the metabolic potential of the polycyclic aromatic hydrocarbon degrading sulfate-reducing Deltaproteobacterium N47.</title>
        <authorList>
            <person name="Bergmann F."/>
            <person name="Selesi D."/>
            <person name="Weinmaier T."/>
            <person name="Tischler P."/>
            <person name="Rattei T."/>
            <person name="Meckenstock R.U."/>
        </authorList>
    </citation>
    <scope>NUCLEOTIDE SEQUENCE</scope>
</reference>
<organism evidence="1">
    <name type="scientific">uncultured Desulfobacterium sp</name>
    <dbReference type="NCBI Taxonomy" id="201089"/>
    <lineage>
        <taxon>Bacteria</taxon>
        <taxon>Pseudomonadati</taxon>
        <taxon>Thermodesulfobacteriota</taxon>
        <taxon>Desulfobacteria</taxon>
        <taxon>Desulfobacterales</taxon>
        <taxon>Desulfobacteriaceae</taxon>
        <taxon>Desulfobacterium</taxon>
        <taxon>environmental samples</taxon>
    </lineage>
</organism>
<gene>
    <name evidence="1" type="ORF">N47_M25550</name>
</gene>
<accession>E1YMD6</accession>
<sequence length="49" mass="5720">MQANSTTKEIIQNIGKIFEKGLQNEYLSRSIGKIIEYEKEETIKEVNIF</sequence>
<proteinExistence type="predicted"/>
<dbReference type="EMBL" id="FR695878">
    <property type="protein sequence ID" value="CBX31730.1"/>
    <property type="molecule type" value="Genomic_DNA"/>
</dbReference>